<sequence>MTITVAELVAEPQLGLTLLAGSGGSGNRITWAHTSDLPRLWEWVTGGELMMTNGMSIPADGAGQVALAEALKDAGASALAIGEKMHAPALTPEFLAACERLPLPLINIPYPLPFISIARSVAESSLLEESRRLRQTARIYDLLRTTGLSREHLSGLLASLAAELDADLFVVDRRCLHPWHPDGRRLPEYLEKELVPLTGRIPVTGKKFQWHRLRDRHLLMMDIPTHANAILVVLPRGEPHPDAVVLLHAATVLGLELSRTVLSLEGQHRLAGEFLLQALDGHLGAVEMENRLTAFDVPAQHFVVASIGADDGERLADVHVELWRHGFPAACLRRFNTLHVAVSAAVTDDVLLHCAGPDVRIGISPPTSAAGIQRALQESLWALGSAEGNGLDLARYADGPSWLGLTSFEEGAALVQRLLGPIFAYEQSQQGDLIVTLRTYLDTQRSWQKTAAALFTHRQTIIYRIRKIGELTGLDMTETSTLAQLWFALQIHKAMPPPGRFTYSGPANGQLAD</sequence>
<protein>
    <submittedName>
        <fullName evidence="3">Putative CdaR family transcriptional regulator</fullName>
    </submittedName>
</protein>
<evidence type="ECO:0000259" key="2">
    <source>
        <dbReference type="Pfam" id="PF13556"/>
    </source>
</evidence>
<name>H0QPH7_ARTG1</name>
<dbReference type="InterPro" id="IPR012914">
    <property type="entry name" value="PucR_dom"/>
</dbReference>
<accession>H0QPH7</accession>
<dbReference type="eggNOG" id="COG2508">
    <property type="taxonomic scope" value="Bacteria"/>
</dbReference>
<dbReference type="AlphaFoldDB" id="H0QPH7"/>
<feature type="domain" description="Purine catabolism PurC-like" evidence="1">
    <location>
        <begin position="7"/>
        <end position="123"/>
    </location>
</feature>
<gene>
    <name evidence="3" type="ORF">ARGLB_075_00100</name>
</gene>
<evidence type="ECO:0000313" key="4">
    <source>
        <dbReference type="Proteomes" id="UP000003828"/>
    </source>
</evidence>
<dbReference type="InterPro" id="IPR042070">
    <property type="entry name" value="PucR_C-HTH_sf"/>
</dbReference>
<dbReference type="Pfam" id="PF07905">
    <property type="entry name" value="PucR"/>
    <property type="match status" value="1"/>
</dbReference>
<proteinExistence type="predicted"/>
<dbReference type="Proteomes" id="UP000003828">
    <property type="component" value="Unassembled WGS sequence"/>
</dbReference>
<dbReference type="PANTHER" id="PTHR33744:SF1">
    <property type="entry name" value="DNA-BINDING TRANSCRIPTIONAL ACTIVATOR ADER"/>
    <property type="match status" value="1"/>
</dbReference>
<dbReference type="InterPro" id="IPR025736">
    <property type="entry name" value="PucR_C-HTH_dom"/>
</dbReference>
<dbReference type="EMBL" id="BAEG01000075">
    <property type="protein sequence ID" value="GAB14728.1"/>
    <property type="molecule type" value="Genomic_DNA"/>
</dbReference>
<comment type="caution">
    <text evidence="3">The sequence shown here is derived from an EMBL/GenBank/DDBJ whole genome shotgun (WGS) entry which is preliminary data.</text>
</comment>
<dbReference type="PANTHER" id="PTHR33744">
    <property type="entry name" value="CARBOHYDRATE DIACID REGULATOR"/>
    <property type="match status" value="1"/>
</dbReference>
<evidence type="ECO:0000313" key="3">
    <source>
        <dbReference type="EMBL" id="GAB14728.1"/>
    </source>
</evidence>
<dbReference type="STRING" id="1077972.ARGLB_075_00100"/>
<dbReference type="Gene3D" id="1.10.10.2840">
    <property type="entry name" value="PucR C-terminal helix-turn-helix domain"/>
    <property type="match status" value="1"/>
</dbReference>
<reference evidence="3 4" key="1">
    <citation type="submission" date="2011-12" db="EMBL/GenBank/DDBJ databases">
        <title>Whole genome shotgun sequence of Arthrobacter globiformis NBRC 12137.</title>
        <authorList>
            <person name="Miyazawa S."/>
            <person name="Hosoyama A."/>
            <person name="Tsuchikane K."/>
            <person name="Katsumata H."/>
            <person name="Yamazaki S."/>
            <person name="Fujita N."/>
        </authorList>
    </citation>
    <scope>NUCLEOTIDE SEQUENCE [LARGE SCALE GENOMIC DNA]</scope>
    <source>
        <strain evidence="3 4">NBRC 12137</strain>
    </source>
</reference>
<evidence type="ECO:0000259" key="1">
    <source>
        <dbReference type="Pfam" id="PF07905"/>
    </source>
</evidence>
<keyword evidence="4" id="KW-1185">Reference proteome</keyword>
<dbReference type="OrthoDB" id="8450798at2"/>
<dbReference type="RefSeq" id="WP_003803468.1">
    <property type="nucleotide sequence ID" value="NZ_BAEG01000075.1"/>
</dbReference>
<organism evidence="3 4">
    <name type="scientific">Arthrobacter globiformis (strain ATCC 8010 / DSM 20124 / JCM 1332 / NBRC 12137 / NCIMB 8907 / NRRL B-2979 / 168)</name>
    <dbReference type="NCBI Taxonomy" id="1077972"/>
    <lineage>
        <taxon>Bacteria</taxon>
        <taxon>Bacillati</taxon>
        <taxon>Actinomycetota</taxon>
        <taxon>Actinomycetes</taxon>
        <taxon>Micrococcales</taxon>
        <taxon>Micrococcaceae</taxon>
        <taxon>Arthrobacter</taxon>
    </lineage>
</organism>
<dbReference type="InterPro" id="IPR051448">
    <property type="entry name" value="CdaR-like_regulators"/>
</dbReference>
<dbReference type="Pfam" id="PF13556">
    <property type="entry name" value="HTH_30"/>
    <property type="match status" value="1"/>
</dbReference>
<feature type="domain" description="PucR C-terminal helix-turn-helix" evidence="2">
    <location>
        <begin position="433"/>
        <end position="491"/>
    </location>
</feature>